<dbReference type="InterPro" id="IPR039011">
    <property type="entry name" value="IRS"/>
</dbReference>
<keyword evidence="1" id="KW-0807">Transducer</keyword>
<dbReference type="InterPro" id="IPR001849">
    <property type="entry name" value="PH_domain"/>
</dbReference>
<comment type="caution">
    <text evidence="3">The sequence shown here is derived from an EMBL/GenBank/DDBJ whole genome shotgun (WGS) entry which is preliminary data.</text>
</comment>
<dbReference type="PANTHER" id="PTHR10614">
    <property type="entry name" value="INSULIN RECEPTOR SUBSTRATE"/>
    <property type="match status" value="1"/>
</dbReference>
<dbReference type="GO" id="GO:0043548">
    <property type="term" value="F:phosphatidylinositol 3-kinase binding"/>
    <property type="evidence" value="ECO:0007669"/>
    <property type="project" value="TreeGrafter"/>
</dbReference>
<gene>
    <name evidence="3" type="ORF">GDO81_030071</name>
</gene>
<accession>A0AAV6YGX7</accession>
<dbReference type="GO" id="GO:0005158">
    <property type="term" value="F:insulin receptor binding"/>
    <property type="evidence" value="ECO:0007669"/>
    <property type="project" value="InterPro"/>
</dbReference>
<dbReference type="GO" id="GO:0005886">
    <property type="term" value="C:plasma membrane"/>
    <property type="evidence" value="ECO:0007669"/>
    <property type="project" value="TreeGrafter"/>
</dbReference>
<dbReference type="CDD" id="cd01257">
    <property type="entry name" value="PH_IRS"/>
    <property type="match status" value="1"/>
</dbReference>
<dbReference type="Gene3D" id="2.30.29.30">
    <property type="entry name" value="Pleckstrin-homology domain (PH domain)/Phosphotyrosine-binding domain (PTB)"/>
    <property type="match status" value="1"/>
</dbReference>
<dbReference type="PROSITE" id="PS50003">
    <property type="entry name" value="PH_DOMAIN"/>
    <property type="match status" value="1"/>
</dbReference>
<organism evidence="3 4">
    <name type="scientific">Engystomops pustulosus</name>
    <name type="common">Tungara frog</name>
    <name type="synonym">Physalaemus pustulosus</name>
    <dbReference type="NCBI Taxonomy" id="76066"/>
    <lineage>
        <taxon>Eukaryota</taxon>
        <taxon>Metazoa</taxon>
        <taxon>Chordata</taxon>
        <taxon>Craniata</taxon>
        <taxon>Vertebrata</taxon>
        <taxon>Euteleostomi</taxon>
        <taxon>Amphibia</taxon>
        <taxon>Batrachia</taxon>
        <taxon>Anura</taxon>
        <taxon>Neobatrachia</taxon>
        <taxon>Hyloidea</taxon>
        <taxon>Leptodactylidae</taxon>
        <taxon>Leiuperinae</taxon>
        <taxon>Engystomops</taxon>
    </lineage>
</organism>
<evidence type="ECO:0000256" key="1">
    <source>
        <dbReference type="ARBA" id="ARBA00023224"/>
    </source>
</evidence>
<feature type="domain" description="PH" evidence="2">
    <location>
        <begin position="3"/>
        <end position="107"/>
    </location>
</feature>
<name>A0AAV6YGX7_ENGPU</name>
<dbReference type="SMART" id="SM00233">
    <property type="entry name" value="PH"/>
    <property type="match status" value="1"/>
</dbReference>
<dbReference type="InterPro" id="IPR011993">
    <property type="entry name" value="PH-like_dom_sf"/>
</dbReference>
<evidence type="ECO:0000259" key="2">
    <source>
        <dbReference type="PROSITE" id="PS50003"/>
    </source>
</evidence>
<proteinExistence type="predicted"/>
<dbReference type="GO" id="GO:0005829">
    <property type="term" value="C:cytosol"/>
    <property type="evidence" value="ECO:0007669"/>
    <property type="project" value="TreeGrafter"/>
</dbReference>
<reference evidence="3" key="1">
    <citation type="thesis" date="2020" institute="ProQuest LLC" country="789 East Eisenhower Parkway, Ann Arbor, MI, USA">
        <title>Comparative Genomics and Chromosome Evolution.</title>
        <authorList>
            <person name="Mudd A.B."/>
        </authorList>
    </citation>
    <scope>NUCLEOTIDE SEQUENCE</scope>
    <source>
        <strain evidence="3">237g6f4</strain>
        <tissue evidence="3">Blood</tissue>
    </source>
</reference>
<protein>
    <recommendedName>
        <fullName evidence="2">PH domain-containing protein</fullName>
    </recommendedName>
</protein>
<dbReference type="SUPFAM" id="SSF50729">
    <property type="entry name" value="PH domain-like"/>
    <property type="match status" value="1"/>
</dbReference>
<dbReference type="Pfam" id="PF00169">
    <property type="entry name" value="PH"/>
    <property type="match status" value="1"/>
</dbReference>
<evidence type="ECO:0000313" key="4">
    <source>
        <dbReference type="Proteomes" id="UP000824782"/>
    </source>
</evidence>
<keyword evidence="4" id="KW-1185">Reference proteome</keyword>
<dbReference type="PANTHER" id="PTHR10614:SF14">
    <property type="entry name" value="INSULIN RECEPTOR SUBSTRATE 1"/>
    <property type="match status" value="1"/>
</dbReference>
<sequence>MEDVKKCGYLRKQKSMRRRFFVLRGAGPRGPARLEYYDNEKKFRMADGSGGPRGSVTLEEAFGVNKRADAKRRHLLVLYTPDGGLSVSAEGEEEQDAWYQAIQELQAQGNDTDTTTYT</sequence>
<evidence type="ECO:0000313" key="3">
    <source>
        <dbReference type="EMBL" id="KAG8534865.1"/>
    </source>
</evidence>
<dbReference type="EMBL" id="WNYA01087670">
    <property type="protein sequence ID" value="KAG8534865.1"/>
    <property type="molecule type" value="Genomic_DNA"/>
</dbReference>
<dbReference type="AlphaFoldDB" id="A0AAV6YGX7"/>
<dbReference type="Proteomes" id="UP000824782">
    <property type="component" value="Unassembled WGS sequence"/>
</dbReference>
<dbReference type="GO" id="GO:0008286">
    <property type="term" value="P:insulin receptor signaling pathway"/>
    <property type="evidence" value="ECO:0007669"/>
    <property type="project" value="InterPro"/>
</dbReference>